<dbReference type="EMBL" id="JAYWIO010000006">
    <property type="protein sequence ID" value="KAK7255407.1"/>
    <property type="molecule type" value="Genomic_DNA"/>
</dbReference>
<gene>
    <name evidence="1" type="ORF">RIF29_28816</name>
</gene>
<sequence length="67" mass="7716">MMEEHFRLSRVGNLQNVGNPLQLDCSFLAWQIPPHSSCTVHFSIKLFLPIFFTFSYSLTSCRSPNSH</sequence>
<keyword evidence="2" id="KW-1185">Reference proteome</keyword>
<protein>
    <submittedName>
        <fullName evidence="1">Uncharacterized protein</fullName>
    </submittedName>
</protein>
<dbReference type="Proteomes" id="UP001372338">
    <property type="component" value="Unassembled WGS sequence"/>
</dbReference>
<comment type="caution">
    <text evidence="1">The sequence shown here is derived from an EMBL/GenBank/DDBJ whole genome shotgun (WGS) entry which is preliminary data.</text>
</comment>
<proteinExistence type="predicted"/>
<reference evidence="1 2" key="1">
    <citation type="submission" date="2024-01" db="EMBL/GenBank/DDBJ databases">
        <title>The genomes of 5 underutilized Papilionoideae crops provide insights into root nodulation and disease resistanc.</title>
        <authorList>
            <person name="Yuan L."/>
        </authorList>
    </citation>
    <scope>NUCLEOTIDE SEQUENCE [LARGE SCALE GENOMIC DNA]</scope>
    <source>
        <strain evidence="1">ZHUSHIDOU_FW_LH</strain>
        <tissue evidence="1">Leaf</tissue>
    </source>
</reference>
<evidence type="ECO:0000313" key="1">
    <source>
        <dbReference type="EMBL" id="KAK7255407.1"/>
    </source>
</evidence>
<evidence type="ECO:0000313" key="2">
    <source>
        <dbReference type="Proteomes" id="UP001372338"/>
    </source>
</evidence>
<dbReference type="AlphaFoldDB" id="A0AAN9EDC7"/>
<organism evidence="1 2">
    <name type="scientific">Crotalaria pallida</name>
    <name type="common">Smooth rattlebox</name>
    <name type="synonym">Crotalaria striata</name>
    <dbReference type="NCBI Taxonomy" id="3830"/>
    <lineage>
        <taxon>Eukaryota</taxon>
        <taxon>Viridiplantae</taxon>
        <taxon>Streptophyta</taxon>
        <taxon>Embryophyta</taxon>
        <taxon>Tracheophyta</taxon>
        <taxon>Spermatophyta</taxon>
        <taxon>Magnoliopsida</taxon>
        <taxon>eudicotyledons</taxon>
        <taxon>Gunneridae</taxon>
        <taxon>Pentapetalae</taxon>
        <taxon>rosids</taxon>
        <taxon>fabids</taxon>
        <taxon>Fabales</taxon>
        <taxon>Fabaceae</taxon>
        <taxon>Papilionoideae</taxon>
        <taxon>50 kb inversion clade</taxon>
        <taxon>genistoids sensu lato</taxon>
        <taxon>core genistoids</taxon>
        <taxon>Crotalarieae</taxon>
        <taxon>Crotalaria</taxon>
    </lineage>
</organism>
<accession>A0AAN9EDC7</accession>
<name>A0AAN9EDC7_CROPI</name>